<feature type="compositionally biased region" description="Polar residues" evidence="1">
    <location>
        <begin position="72"/>
        <end position="81"/>
    </location>
</feature>
<proteinExistence type="predicted"/>
<organism evidence="2">
    <name type="scientific">Cladocopium goreaui</name>
    <dbReference type="NCBI Taxonomy" id="2562237"/>
    <lineage>
        <taxon>Eukaryota</taxon>
        <taxon>Sar</taxon>
        <taxon>Alveolata</taxon>
        <taxon>Dinophyceae</taxon>
        <taxon>Suessiales</taxon>
        <taxon>Symbiodiniaceae</taxon>
        <taxon>Cladocopium</taxon>
    </lineage>
</organism>
<dbReference type="Proteomes" id="UP001152797">
    <property type="component" value="Unassembled WGS sequence"/>
</dbReference>
<evidence type="ECO:0000313" key="4">
    <source>
        <dbReference type="Proteomes" id="UP001152797"/>
    </source>
</evidence>
<dbReference type="GO" id="GO:0015074">
    <property type="term" value="P:DNA integration"/>
    <property type="evidence" value="ECO:0007669"/>
    <property type="project" value="InterPro"/>
</dbReference>
<gene>
    <name evidence="2" type="ORF">C1SCF055_LOCUS10457</name>
</gene>
<feature type="region of interest" description="Disordered" evidence="1">
    <location>
        <begin position="58"/>
        <end position="81"/>
    </location>
</feature>
<dbReference type="Gene3D" id="1.10.443.10">
    <property type="entry name" value="Intergrase catalytic core"/>
    <property type="match status" value="1"/>
</dbReference>
<accession>A0A9P1C276</accession>
<feature type="region of interest" description="Disordered" evidence="1">
    <location>
        <begin position="554"/>
        <end position="583"/>
    </location>
</feature>
<protein>
    <submittedName>
        <fullName evidence="2">Uncharacterized protein</fullName>
    </submittedName>
</protein>
<reference evidence="2" key="1">
    <citation type="submission" date="2022-10" db="EMBL/GenBank/DDBJ databases">
        <authorList>
            <person name="Chen Y."/>
            <person name="Dougan E. K."/>
            <person name="Chan C."/>
            <person name="Rhodes N."/>
            <person name="Thang M."/>
        </authorList>
    </citation>
    <scope>NUCLEOTIDE SEQUENCE</scope>
</reference>
<evidence type="ECO:0000256" key="1">
    <source>
        <dbReference type="SAM" id="MobiDB-lite"/>
    </source>
</evidence>
<dbReference type="EMBL" id="CAMXCT020000749">
    <property type="protein sequence ID" value="CAL1136168.1"/>
    <property type="molecule type" value="Genomic_DNA"/>
</dbReference>
<evidence type="ECO:0000313" key="3">
    <source>
        <dbReference type="EMBL" id="CAL1136168.1"/>
    </source>
</evidence>
<evidence type="ECO:0000313" key="2">
    <source>
        <dbReference type="EMBL" id="CAI3982793.1"/>
    </source>
</evidence>
<feature type="non-terminal residue" evidence="2">
    <location>
        <position position="1"/>
    </location>
</feature>
<dbReference type="GO" id="GO:0006310">
    <property type="term" value="P:DNA recombination"/>
    <property type="evidence" value="ECO:0007669"/>
    <property type="project" value="InterPro"/>
</dbReference>
<sequence length="730" mass="79516">MPWRVKTLTEYRTSEGASPEGTDNMPVSDDLSLSVAEQLGNAETSDFLSGGGALDDSAFGDGELGRHELPWDSTTGPNHGQAQLVSRNCAALALGASQVPRGPVISESSFEQLLSHAYLGTRGQLTVKMPWERGVSKKVFQKPATGIQHVFQQPRIWVNYNLESVAETLEDLHEPTAKRPELVGVQGREWITAAKMAFKDYGLSLEGHIGGPLFRPPGADGNSHCKRGLTSQEVSRFLRVMLGENMTHDKESGPKLSSHSLKATVLSWAAKAGMAAQDKSILGRHVSAYTDSSAVYARDLSIGAVSRLQEVLLQIYRGEFLPDAPRSGYYPVAMPVVEAPELPDAEVIKVEDDAACQELDMEVPVADSQLCEEACSASSDGSESLEGSDSEEEIVPPAPKCYRHVAAGPLEGKFVMHKVSHLVHYVDSGVKGGLATKVISCGRALNNNYKTVERFDTVDVCRRCKTNATKDEAQFVQRTIDLKLSEELKRSLKRTTVSQLVTADRTVWQMLLEEGVQPKRDEMGSLALDTKLMESLQSYRVSFSLLPLIAKKDATPSPTKITKPSISHGGKGDSAEKMPSVQQHQPMHGVELTSFDFSNEQLKGPVVIEVFCGSARVTASLKEVGLTHSFGVGHVLDKVPIAPMQRLKDAWQIPAACSSKMKEIPEFMEEAVARGHPKLFARLVPEVLQEGDKAEDFAKEFGALGIRIMLGVLVNPVGRREAFFSVALDE</sequence>
<feature type="compositionally biased region" description="Polar residues" evidence="1">
    <location>
        <begin position="556"/>
        <end position="565"/>
    </location>
</feature>
<dbReference type="GO" id="GO:0003677">
    <property type="term" value="F:DNA binding"/>
    <property type="evidence" value="ECO:0007669"/>
    <property type="project" value="InterPro"/>
</dbReference>
<reference evidence="3" key="2">
    <citation type="submission" date="2024-04" db="EMBL/GenBank/DDBJ databases">
        <authorList>
            <person name="Chen Y."/>
            <person name="Shah S."/>
            <person name="Dougan E. K."/>
            <person name="Thang M."/>
            <person name="Chan C."/>
        </authorList>
    </citation>
    <scope>NUCLEOTIDE SEQUENCE [LARGE SCALE GENOMIC DNA]</scope>
</reference>
<dbReference type="AlphaFoldDB" id="A0A9P1C276"/>
<dbReference type="InterPro" id="IPR013762">
    <property type="entry name" value="Integrase-like_cat_sf"/>
</dbReference>
<keyword evidence="4" id="KW-1185">Reference proteome</keyword>
<dbReference type="EMBL" id="CAMXCT010000749">
    <property type="protein sequence ID" value="CAI3982793.1"/>
    <property type="molecule type" value="Genomic_DNA"/>
</dbReference>
<name>A0A9P1C276_9DINO</name>
<dbReference type="EMBL" id="CAMXCT030000749">
    <property type="protein sequence ID" value="CAL4770105.1"/>
    <property type="molecule type" value="Genomic_DNA"/>
</dbReference>
<feature type="region of interest" description="Disordered" evidence="1">
    <location>
        <begin position="1"/>
        <end position="28"/>
    </location>
</feature>
<comment type="caution">
    <text evidence="2">The sequence shown here is derived from an EMBL/GenBank/DDBJ whole genome shotgun (WGS) entry which is preliminary data.</text>
</comment>